<dbReference type="InterPro" id="IPR029069">
    <property type="entry name" value="HotDog_dom_sf"/>
</dbReference>
<evidence type="ECO:0000313" key="2">
    <source>
        <dbReference type="EMBL" id="GFN93386.1"/>
    </source>
</evidence>
<feature type="region of interest" description="Disordered" evidence="1">
    <location>
        <begin position="83"/>
        <end position="106"/>
    </location>
</feature>
<gene>
    <name evidence="2" type="ORF">PoB_001989200</name>
</gene>
<sequence length="415" mass="47320">MLTKRSPAKAPLEQMNVSNYRYTDRPYPMVECTVPGLSQEAFDRDWNPKPASLMWVDAITRVYALNRPLPTQDDCTNITNQGGGAPAHAVETASDVDRKVDSERGLEREKVLDSTPHNVENPADTVVGDSASSKMFWTQSQREQAFINWPRITKEFYVFGACAEFTMSRALYDPDVPKWLLDFRFTQGFVGTCSVTNITEFYARVGENEKRLLWKNTYQLVIVDKKTRKPTRTPKWFIDKYQGWGSLQKGLAFRPFKRPRLTYCHPIQVQWSDTDEYRHANWSSYMKWATDALHAALMLDKNVKSSSGDSGRQTATATSTHCNNDKTPLTTSPEQAENPGKMARGAVALCGINEETMRQGLAKFQVSFYRECLEGDQVEAHVWQDGSDGDPGLVYCCLVKDREEICQVKMWYFTE</sequence>
<organism evidence="2 3">
    <name type="scientific">Plakobranchus ocellatus</name>
    <dbReference type="NCBI Taxonomy" id="259542"/>
    <lineage>
        <taxon>Eukaryota</taxon>
        <taxon>Metazoa</taxon>
        <taxon>Spiralia</taxon>
        <taxon>Lophotrochozoa</taxon>
        <taxon>Mollusca</taxon>
        <taxon>Gastropoda</taxon>
        <taxon>Heterobranchia</taxon>
        <taxon>Euthyneura</taxon>
        <taxon>Panpulmonata</taxon>
        <taxon>Sacoglossa</taxon>
        <taxon>Placobranchoidea</taxon>
        <taxon>Plakobranchidae</taxon>
        <taxon>Plakobranchus</taxon>
    </lineage>
</organism>
<name>A0AAV3ZFX4_9GAST</name>
<evidence type="ECO:0000256" key="1">
    <source>
        <dbReference type="SAM" id="MobiDB-lite"/>
    </source>
</evidence>
<dbReference type="SUPFAM" id="SSF54637">
    <property type="entry name" value="Thioesterase/thiol ester dehydrase-isomerase"/>
    <property type="match status" value="1"/>
</dbReference>
<dbReference type="PANTHER" id="PTHR34487">
    <property type="entry name" value="ACYL-ACP THIOESTERASE"/>
    <property type="match status" value="1"/>
</dbReference>
<evidence type="ECO:0008006" key="4">
    <source>
        <dbReference type="Google" id="ProtNLM"/>
    </source>
</evidence>
<feature type="compositionally biased region" description="Polar residues" evidence="1">
    <location>
        <begin position="304"/>
        <end position="335"/>
    </location>
</feature>
<protein>
    <recommendedName>
        <fullName evidence="4">START domain-containing protein</fullName>
    </recommendedName>
</protein>
<proteinExistence type="predicted"/>
<accession>A0AAV3ZFX4</accession>
<feature type="region of interest" description="Disordered" evidence="1">
    <location>
        <begin position="304"/>
        <end position="340"/>
    </location>
</feature>
<feature type="compositionally biased region" description="Basic and acidic residues" evidence="1">
    <location>
        <begin position="95"/>
        <end position="106"/>
    </location>
</feature>
<evidence type="ECO:0000313" key="3">
    <source>
        <dbReference type="Proteomes" id="UP000735302"/>
    </source>
</evidence>
<dbReference type="Proteomes" id="UP000735302">
    <property type="component" value="Unassembled WGS sequence"/>
</dbReference>
<dbReference type="EMBL" id="BLXT01002329">
    <property type="protein sequence ID" value="GFN93386.1"/>
    <property type="molecule type" value="Genomic_DNA"/>
</dbReference>
<dbReference type="PANTHER" id="PTHR34487:SF1">
    <property type="entry name" value="ACYL-ACP THIOESTERASE"/>
    <property type="match status" value="1"/>
</dbReference>
<comment type="caution">
    <text evidence="2">The sequence shown here is derived from an EMBL/GenBank/DDBJ whole genome shotgun (WGS) entry which is preliminary data.</text>
</comment>
<dbReference type="Gene3D" id="3.10.129.10">
    <property type="entry name" value="Hotdog Thioesterase"/>
    <property type="match status" value="1"/>
</dbReference>
<dbReference type="AlphaFoldDB" id="A0AAV3ZFX4"/>
<reference evidence="2 3" key="1">
    <citation type="journal article" date="2021" name="Elife">
        <title>Chloroplast acquisition without the gene transfer in kleptoplastic sea slugs, Plakobranchus ocellatus.</title>
        <authorList>
            <person name="Maeda T."/>
            <person name="Takahashi S."/>
            <person name="Yoshida T."/>
            <person name="Shimamura S."/>
            <person name="Takaki Y."/>
            <person name="Nagai Y."/>
            <person name="Toyoda A."/>
            <person name="Suzuki Y."/>
            <person name="Arimoto A."/>
            <person name="Ishii H."/>
            <person name="Satoh N."/>
            <person name="Nishiyama T."/>
            <person name="Hasebe M."/>
            <person name="Maruyama T."/>
            <person name="Minagawa J."/>
            <person name="Obokata J."/>
            <person name="Shigenobu S."/>
        </authorList>
    </citation>
    <scope>NUCLEOTIDE SEQUENCE [LARGE SCALE GENOMIC DNA]</scope>
</reference>
<keyword evidence="3" id="KW-1185">Reference proteome</keyword>